<dbReference type="EMBL" id="CP010835">
    <property type="protein sequence ID" value="AMM53875.1"/>
    <property type="molecule type" value="Genomic_DNA"/>
</dbReference>
<dbReference type="Pfam" id="PF01923">
    <property type="entry name" value="Cob_adeno_trans"/>
    <property type="match status" value="1"/>
</dbReference>
<dbReference type="PATRIC" id="fig|1609559.3.peg.1000"/>
<dbReference type="OrthoDB" id="4665at2157"/>
<evidence type="ECO:0000256" key="3">
    <source>
        <dbReference type="ARBA" id="ARBA00022840"/>
    </source>
</evidence>
<keyword evidence="2" id="KW-0547">Nucleotide-binding</keyword>
<evidence type="ECO:0000256" key="1">
    <source>
        <dbReference type="ARBA" id="ARBA00022679"/>
    </source>
</evidence>
<reference evidence="5 6" key="2">
    <citation type="journal article" date="2016" name="Int. J. Syst. Evol. Microbiol.">
        <title>Pyrococcus kukulkanii sp. nov., a hyperthermophilic, piezophilic archaeon isolated from a deep-sea hydrothermal vent.</title>
        <authorList>
            <person name="Callac N."/>
            <person name="Oger P."/>
            <person name="Lesongeur F."/>
            <person name="Rattray J.E."/>
            <person name="Vannier P."/>
            <person name="Michoud G."/>
            <person name="Beauverger M."/>
            <person name="Gayet N."/>
            <person name="Rouxel O."/>
            <person name="Jebbar M."/>
            <person name="Godfroy A."/>
        </authorList>
    </citation>
    <scope>NUCLEOTIDE SEQUENCE [LARGE SCALE GENOMIC DNA]</scope>
    <source>
        <strain evidence="5 6">NCB100</strain>
    </source>
</reference>
<gene>
    <name evidence="5" type="ORF">TQ32_04805</name>
</gene>
<name>A0A127B9G7_9EURY</name>
<dbReference type="GeneID" id="28491130"/>
<accession>A0A127B9G7</accession>
<dbReference type="RefSeq" id="WP_068321706.1">
    <property type="nucleotide sequence ID" value="NZ_CP010835.1"/>
</dbReference>
<dbReference type="GO" id="GO:0005524">
    <property type="term" value="F:ATP binding"/>
    <property type="evidence" value="ECO:0007669"/>
    <property type="project" value="UniProtKB-KW"/>
</dbReference>
<proteinExistence type="predicted"/>
<dbReference type="PANTHER" id="PTHR12213:SF0">
    <property type="entry name" value="CORRINOID ADENOSYLTRANSFERASE MMAB"/>
    <property type="match status" value="1"/>
</dbReference>
<keyword evidence="1 5" id="KW-0808">Transferase</keyword>
<dbReference type="PANTHER" id="PTHR12213">
    <property type="entry name" value="CORRINOID ADENOSYLTRANSFERASE"/>
    <property type="match status" value="1"/>
</dbReference>
<evidence type="ECO:0000259" key="4">
    <source>
        <dbReference type="Pfam" id="PF01923"/>
    </source>
</evidence>
<dbReference type="InterPro" id="IPR036451">
    <property type="entry name" value="CblAdoTrfase-like_sf"/>
</dbReference>
<protein>
    <submittedName>
        <fullName evidence="5">Cobalamin adenosyltransferase</fullName>
    </submittedName>
</protein>
<keyword evidence="3" id="KW-0067">ATP-binding</keyword>
<organism evidence="5 6">
    <name type="scientific">Pyrococcus kukulkanii</name>
    <dbReference type="NCBI Taxonomy" id="1609559"/>
    <lineage>
        <taxon>Archaea</taxon>
        <taxon>Methanobacteriati</taxon>
        <taxon>Methanobacteriota</taxon>
        <taxon>Thermococci</taxon>
        <taxon>Thermococcales</taxon>
        <taxon>Thermococcaceae</taxon>
        <taxon>Pyrococcus</taxon>
    </lineage>
</organism>
<evidence type="ECO:0000313" key="5">
    <source>
        <dbReference type="EMBL" id="AMM53875.1"/>
    </source>
</evidence>
<reference evidence="6" key="1">
    <citation type="submission" date="2015-02" db="EMBL/GenBank/DDBJ databases">
        <title>Pyrococcus kukulkanii sp. nov., a novel hyperthermophilic archaeon isolated from a deep-sea hydrothermal vent at the Guaymas Basin.</title>
        <authorList>
            <person name="Oger P.M."/>
            <person name="Callac N."/>
            <person name="Jebbar M."/>
            <person name="Godfroy A."/>
        </authorList>
    </citation>
    <scope>NUCLEOTIDE SEQUENCE [LARGE SCALE GENOMIC DNA]</scope>
    <source>
        <strain evidence="6">NCB100</strain>
    </source>
</reference>
<dbReference type="InterPro" id="IPR016030">
    <property type="entry name" value="CblAdoTrfase-like"/>
</dbReference>
<evidence type="ECO:0000256" key="2">
    <source>
        <dbReference type="ARBA" id="ARBA00022741"/>
    </source>
</evidence>
<dbReference type="InterPro" id="IPR029499">
    <property type="entry name" value="PduO-typ"/>
</dbReference>
<sequence length="171" mass="19544">MKVTTKVGDKGTTRLFGGDEVWKDSPITEANGTIDELTSFLGEARHYVDEQVREILDKVQAHLYRIMGELGSKGQFKGVGREEIDWLESLIRDYEERIELKSFVLPGGTVASAKLDVCRTIARRAERRVVTVLREYGIGRWALIYLNRLSDLLFLLAREIEMKEGKLREAK</sequence>
<dbReference type="Proteomes" id="UP000070587">
    <property type="component" value="Chromosome"/>
</dbReference>
<dbReference type="GO" id="GO:0008817">
    <property type="term" value="F:corrinoid adenosyltransferase activity"/>
    <property type="evidence" value="ECO:0007669"/>
    <property type="project" value="TreeGrafter"/>
</dbReference>
<dbReference type="STRING" id="1609559.TQ32_04805"/>
<dbReference type="KEGG" id="pyc:TQ32_04805"/>
<feature type="domain" description="Cobalamin adenosyltransferase-like" evidence="4">
    <location>
        <begin position="4"/>
        <end position="159"/>
    </location>
</feature>
<dbReference type="AlphaFoldDB" id="A0A127B9G7"/>
<dbReference type="NCBIfam" id="TIGR00636">
    <property type="entry name" value="PduO_Nterm"/>
    <property type="match status" value="1"/>
</dbReference>
<dbReference type="SUPFAM" id="SSF89028">
    <property type="entry name" value="Cobalamin adenosyltransferase-like"/>
    <property type="match status" value="1"/>
</dbReference>
<evidence type="ECO:0000313" key="6">
    <source>
        <dbReference type="Proteomes" id="UP000070587"/>
    </source>
</evidence>
<dbReference type="Gene3D" id="1.20.1200.10">
    <property type="entry name" value="Cobalamin adenosyltransferase-like"/>
    <property type="match status" value="1"/>
</dbReference>